<dbReference type="GO" id="GO:0003676">
    <property type="term" value="F:nucleic acid binding"/>
    <property type="evidence" value="ECO:0007669"/>
    <property type="project" value="InterPro"/>
</dbReference>
<evidence type="ECO:0000313" key="4">
    <source>
        <dbReference type="Proteomes" id="UP000499080"/>
    </source>
</evidence>
<comment type="caution">
    <text evidence="3">The sequence shown here is derived from an EMBL/GenBank/DDBJ whole genome shotgun (WGS) entry which is preliminary data.</text>
</comment>
<gene>
    <name evidence="3" type="ORF">AVEN_212575_1</name>
</gene>
<proteinExistence type="predicted"/>
<dbReference type="SUPFAM" id="SSF53098">
    <property type="entry name" value="Ribonuclease H-like"/>
    <property type="match status" value="1"/>
</dbReference>
<dbReference type="InterPro" id="IPR036397">
    <property type="entry name" value="RNaseH_sf"/>
</dbReference>
<dbReference type="EMBL" id="BGPR01006120">
    <property type="protein sequence ID" value="GBN16217.1"/>
    <property type="molecule type" value="Genomic_DNA"/>
</dbReference>
<dbReference type="GO" id="GO:0015074">
    <property type="term" value="P:DNA integration"/>
    <property type="evidence" value="ECO:0007669"/>
    <property type="project" value="InterPro"/>
</dbReference>
<dbReference type="Proteomes" id="UP000499080">
    <property type="component" value="Unassembled WGS sequence"/>
</dbReference>
<organism evidence="3 4">
    <name type="scientific">Araneus ventricosus</name>
    <name type="common">Orbweaver spider</name>
    <name type="synonym">Epeira ventricosa</name>
    <dbReference type="NCBI Taxonomy" id="182803"/>
    <lineage>
        <taxon>Eukaryota</taxon>
        <taxon>Metazoa</taxon>
        <taxon>Ecdysozoa</taxon>
        <taxon>Arthropoda</taxon>
        <taxon>Chelicerata</taxon>
        <taxon>Arachnida</taxon>
        <taxon>Araneae</taxon>
        <taxon>Araneomorphae</taxon>
        <taxon>Entelegynae</taxon>
        <taxon>Araneoidea</taxon>
        <taxon>Araneidae</taxon>
        <taxon>Araneus</taxon>
    </lineage>
</organism>
<dbReference type="AlphaFoldDB" id="A0A4Y2LS79"/>
<dbReference type="PROSITE" id="PS50994">
    <property type="entry name" value="INTEGRASE"/>
    <property type="match status" value="1"/>
</dbReference>
<dbReference type="InterPro" id="IPR050951">
    <property type="entry name" value="Retrovirus_Pol_polyprotein"/>
</dbReference>
<dbReference type="InterPro" id="IPR012337">
    <property type="entry name" value="RNaseH-like_sf"/>
</dbReference>
<evidence type="ECO:0000313" key="3">
    <source>
        <dbReference type="EMBL" id="GBN16217.1"/>
    </source>
</evidence>
<accession>A0A4Y2LS79</accession>
<evidence type="ECO:0000256" key="1">
    <source>
        <dbReference type="SAM" id="MobiDB-lite"/>
    </source>
</evidence>
<dbReference type="PANTHER" id="PTHR37984">
    <property type="entry name" value="PROTEIN CBG26694"/>
    <property type="match status" value="1"/>
</dbReference>
<keyword evidence="4" id="KW-1185">Reference proteome</keyword>
<name>A0A4Y2LS79_ARAVE</name>
<dbReference type="Gene3D" id="3.30.420.10">
    <property type="entry name" value="Ribonuclease H-like superfamily/Ribonuclease H"/>
    <property type="match status" value="1"/>
</dbReference>
<dbReference type="PANTHER" id="PTHR37984:SF15">
    <property type="entry name" value="INTEGRASE CATALYTIC DOMAIN-CONTAINING PROTEIN"/>
    <property type="match status" value="1"/>
</dbReference>
<protein>
    <recommendedName>
        <fullName evidence="2">Integrase catalytic domain-containing protein</fullName>
    </recommendedName>
</protein>
<feature type="domain" description="Integrase catalytic" evidence="2">
    <location>
        <begin position="1"/>
        <end position="62"/>
    </location>
</feature>
<reference evidence="3 4" key="1">
    <citation type="journal article" date="2019" name="Sci. Rep.">
        <title>Orb-weaving spider Araneus ventricosus genome elucidates the spidroin gene catalogue.</title>
        <authorList>
            <person name="Kono N."/>
            <person name="Nakamura H."/>
            <person name="Ohtoshi R."/>
            <person name="Moran D.A.P."/>
            <person name="Shinohara A."/>
            <person name="Yoshida Y."/>
            <person name="Fujiwara M."/>
            <person name="Mori M."/>
            <person name="Tomita M."/>
            <person name="Arakawa K."/>
        </authorList>
    </citation>
    <scope>NUCLEOTIDE SEQUENCE [LARGE SCALE GENOMIC DNA]</scope>
</reference>
<dbReference type="InterPro" id="IPR001584">
    <property type="entry name" value="Integrase_cat-core"/>
</dbReference>
<sequence length="383" mass="43714">MEWISRFGVPEKVTSDCGTNFQSNLFSSLAKFLGAKQTRTTAYHPKSNGALERFHIHLKSVLIFLKTGWTLFRWCYSASERVLKYTPSLTEDYVQYLQTLLEDIHEFSRCRVNIATEKMKTSLRPFLLAISGAYRTTSTAAIQVILGIPLQREARSTDLYRLKLPVSTNFGDIDPSEIKEKATGWSAHPSEHRSPTQISLDDGGNISTGFRIYTDGSETESKLLHSHPHIRVSWIKARATKKTDWLRRQQKRKNFLKHLSSYQNLSSEHSYVRRWWPLVKCLGIMEKLRGSFITSSPKLVCSQSTGHATKFYFSQDMGLSLRFSKDLTLPKPHCVLVGEFTHQSIMLCLSFHNLLPCSTTQPTTSASLVPQRSQQFDVKKEDP</sequence>
<evidence type="ECO:0000259" key="2">
    <source>
        <dbReference type="PROSITE" id="PS50994"/>
    </source>
</evidence>
<feature type="region of interest" description="Disordered" evidence="1">
    <location>
        <begin position="182"/>
        <end position="203"/>
    </location>
</feature>